<evidence type="ECO:0000256" key="1">
    <source>
        <dbReference type="SAM" id="MobiDB-lite"/>
    </source>
</evidence>
<evidence type="ECO:0000313" key="4">
    <source>
        <dbReference type="Proteomes" id="UP000214646"/>
    </source>
</evidence>
<keyword evidence="3" id="KW-0378">Hydrolase</keyword>
<proteinExistence type="predicted"/>
<feature type="domain" description="Peptidase M24" evidence="2">
    <location>
        <begin position="206"/>
        <end position="365"/>
    </location>
</feature>
<gene>
    <name evidence="3" type="ORF">FRUB_08465</name>
</gene>
<dbReference type="InterPro" id="IPR036005">
    <property type="entry name" value="Creatinase/aminopeptidase-like"/>
</dbReference>
<dbReference type="EMBL" id="NIDE01000017">
    <property type="protein sequence ID" value="OWK35902.1"/>
    <property type="molecule type" value="Genomic_DNA"/>
</dbReference>
<name>A0A225D318_9BACT</name>
<dbReference type="InterPro" id="IPR050659">
    <property type="entry name" value="Peptidase_M24B"/>
</dbReference>
<dbReference type="Pfam" id="PF00557">
    <property type="entry name" value="Peptidase_M24"/>
    <property type="match status" value="1"/>
</dbReference>
<evidence type="ECO:0000313" key="3">
    <source>
        <dbReference type="EMBL" id="OWK35902.1"/>
    </source>
</evidence>
<dbReference type="RefSeq" id="WP_088258994.1">
    <property type="nucleotide sequence ID" value="NZ_NIDE01000017.1"/>
</dbReference>
<dbReference type="OrthoDB" id="4850044at2"/>
<dbReference type="GO" id="GO:0004177">
    <property type="term" value="F:aminopeptidase activity"/>
    <property type="evidence" value="ECO:0007669"/>
    <property type="project" value="UniProtKB-KW"/>
</dbReference>
<dbReference type="SUPFAM" id="SSF55920">
    <property type="entry name" value="Creatinase/aminopeptidase"/>
    <property type="match status" value="1"/>
</dbReference>
<comment type="caution">
    <text evidence="3">The sequence shown here is derived from an EMBL/GenBank/DDBJ whole genome shotgun (WGS) entry which is preliminary data.</text>
</comment>
<dbReference type="AlphaFoldDB" id="A0A225D318"/>
<sequence>MNDDSAEFTIHPDDPEATGPLEPASLAADDPVVSEPAVDDATVDLGALPVSELMADDAAVPAEVTDPIARRRAEIDERQATVARVLAAMGCEAAILFVPAHVAWFTSGINVRGLLSDTERPGVYTNGRQRWLVCSNVDSQRLFDEELDQLGFQLKEWQWGTGRAVLLGELVTGKKIAADRPFPSLQLINDRLRTEIRPLGAYARDLYRELGELVAHALEATGRTISPGLTEREIAGQIAHRMYHHGVDVAGITVTADGRGDKFRRAGFTDATADHACVIQATGTMNGMFATASRTVCFGPPDLAFKAAYNAAARLSAVYRAMTAPGESVGTAGEAGRAMVANTAHEFEWRHSQPGYGTGWMAAEELRRMGQDERFAAGQALVWQARVGPAAVVDTVLVGETEPVMITPPADWPYKRAKLLGRSFPVPDLFVHTH</sequence>
<dbReference type="PANTHER" id="PTHR46112">
    <property type="entry name" value="AMINOPEPTIDASE"/>
    <property type="match status" value="1"/>
</dbReference>
<reference evidence="4" key="1">
    <citation type="submission" date="2017-06" db="EMBL/GenBank/DDBJ databases">
        <title>Genome analysis of Fimbriiglobus ruber SP5, the first member of the order Planctomycetales with confirmed chitinolytic capability.</title>
        <authorList>
            <person name="Ravin N.V."/>
            <person name="Rakitin A.L."/>
            <person name="Ivanova A.A."/>
            <person name="Beletsky A.V."/>
            <person name="Kulichevskaya I.S."/>
            <person name="Mardanov A.V."/>
            <person name="Dedysh S.N."/>
        </authorList>
    </citation>
    <scope>NUCLEOTIDE SEQUENCE [LARGE SCALE GENOMIC DNA]</scope>
    <source>
        <strain evidence="4">SP5</strain>
    </source>
</reference>
<keyword evidence="3" id="KW-0645">Protease</keyword>
<dbReference type="InterPro" id="IPR000994">
    <property type="entry name" value="Pept_M24"/>
</dbReference>
<dbReference type="Proteomes" id="UP000214646">
    <property type="component" value="Unassembled WGS sequence"/>
</dbReference>
<evidence type="ECO:0000259" key="2">
    <source>
        <dbReference type="Pfam" id="PF00557"/>
    </source>
</evidence>
<dbReference type="Gene3D" id="3.90.230.10">
    <property type="entry name" value="Creatinase/methionine aminopeptidase superfamily"/>
    <property type="match status" value="1"/>
</dbReference>
<accession>A0A225D318</accession>
<protein>
    <submittedName>
        <fullName evidence="3">Xaa-Pro aminopeptidase</fullName>
    </submittedName>
</protein>
<feature type="region of interest" description="Disordered" evidence="1">
    <location>
        <begin position="1"/>
        <end position="33"/>
    </location>
</feature>
<dbReference type="PANTHER" id="PTHR46112:SF2">
    <property type="entry name" value="XAA-PRO AMINOPEPTIDASE P-RELATED"/>
    <property type="match status" value="1"/>
</dbReference>
<organism evidence="3 4">
    <name type="scientific">Fimbriiglobus ruber</name>
    <dbReference type="NCBI Taxonomy" id="1908690"/>
    <lineage>
        <taxon>Bacteria</taxon>
        <taxon>Pseudomonadati</taxon>
        <taxon>Planctomycetota</taxon>
        <taxon>Planctomycetia</taxon>
        <taxon>Gemmatales</taxon>
        <taxon>Gemmataceae</taxon>
        <taxon>Fimbriiglobus</taxon>
    </lineage>
</organism>
<keyword evidence="3" id="KW-0031">Aminopeptidase</keyword>
<keyword evidence="4" id="KW-1185">Reference proteome</keyword>